<keyword evidence="3 10" id="KW-0716">Sensory transduction</keyword>
<feature type="transmembrane region" description="Helical" evidence="10">
    <location>
        <begin position="47"/>
        <end position="74"/>
    </location>
</feature>
<protein>
    <recommendedName>
        <fullName evidence="10">Odorant receptor</fullName>
    </recommendedName>
</protein>
<evidence type="ECO:0000256" key="2">
    <source>
        <dbReference type="ARBA" id="ARBA00022475"/>
    </source>
</evidence>
<sequence>MFKKIIRYCNKENFDFSTGNIDAFDFHEVFCMFMKSFGFIKSELKGIWITIFILTITTSDTLHFILMNITMYYAIRILNIALITEASLFALLMAYLLIILASLKLNFCQYNRLLESLTDDFHYICNEGAKYRERYFKNELVTRKMCLGCVIFTLAMGSSMCIFQIISSVVYCATHKPGERVQKPILYPYWLFGYDYNAEPIYSILLFLNVTLILFFSYSYTFMLQTQILWIRHLAAKIDIVVWNLEDLLEDTYQPTNEFEMKQFLDLIKKRMKQIIIFHQSMYSLLDDFAAVYKKMLMFEQTVTAPLTCMTAYSFVLKWNDGEFNAPLIILCFSVIVQVFIPNYLCTFLSMKVQSVCDTCFSIPFWMIDPTIRSYLVLMMQRSLRPLPLRAVGFEEMSLKTFSSKMASAYSMFNMLRQINL</sequence>
<evidence type="ECO:0000256" key="3">
    <source>
        <dbReference type="ARBA" id="ARBA00022606"/>
    </source>
</evidence>
<reference evidence="11" key="2">
    <citation type="submission" date="2020-04" db="EMBL/GenBank/DDBJ databases">
        <authorList>
            <person name="Yang Y."/>
        </authorList>
    </citation>
    <scope>NUCLEOTIDE SEQUENCE</scope>
    <source>
        <tissue evidence="11">Antennae</tissue>
    </source>
</reference>
<dbReference type="GO" id="GO:0005886">
    <property type="term" value="C:plasma membrane"/>
    <property type="evidence" value="ECO:0007669"/>
    <property type="project" value="UniProtKB-SubCell"/>
</dbReference>
<evidence type="ECO:0000256" key="6">
    <source>
        <dbReference type="ARBA" id="ARBA00022989"/>
    </source>
</evidence>
<proteinExistence type="evidence at transcript level"/>
<feature type="transmembrane region" description="Helical" evidence="10">
    <location>
        <begin position="201"/>
        <end position="223"/>
    </location>
</feature>
<dbReference type="GO" id="GO:0007165">
    <property type="term" value="P:signal transduction"/>
    <property type="evidence" value="ECO:0007669"/>
    <property type="project" value="UniProtKB-KW"/>
</dbReference>
<dbReference type="GO" id="GO:0004984">
    <property type="term" value="F:olfactory receptor activity"/>
    <property type="evidence" value="ECO:0007669"/>
    <property type="project" value="InterPro"/>
</dbReference>
<keyword evidence="8 10" id="KW-0675">Receptor</keyword>
<keyword evidence="2" id="KW-1003">Cell membrane</keyword>
<dbReference type="GO" id="GO:0005549">
    <property type="term" value="F:odorant binding"/>
    <property type="evidence" value="ECO:0007669"/>
    <property type="project" value="InterPro"/>
</dbReference>
<feature type="transmembrane region" description="Helical" evidence="10">
    <location>
        <begin position="303"/>
        <end position="320"/>
    </location>
</feature>
<evidence type="ECO:0000256" key="1">
    <source>
        <dbReference type="ARBA" id="ARBA00004651"/>
    </source>
</evidence>
<dbReference type="Pfam" id="PF02949">
    <property type="entry name" value="7tm_6"/>
    <property type="match status" value="1"/>
</dbReference>
<reference evidence="11" key="1">
    <citation type="journal article" date="2019" name="Sci. Rep.">
        <title>Antennal transcriptome analyses and olfactory protein identification in an important wood-boring moth pest, Streltzoviella insularis (Lepidoptera: Cossidae).</title>
        <authorList>
            <person name="Yang Y"/>
            <person name="Li W"/>
            <person name="Tao J Zong.S."/>
        </authorList>
    </citation>
    <scope>NUCLEOTIDE SEQUENCE</scope>
    <source>
        <tissue evidence="11">Antennae</tissue>
    </source>
</reference>
<dbReference type="PANTHER" id="PTHR21137">
    <property type="entry name" value="ODORANT RECEPTOR"/>
    <property type="match status" value="1"/>
</dbReference>
<dbReference type="InterPro" id="IPR004117">
    <property type="entry name" value="7tm6_olfct_rcpt"/>
</dbReference>
<keyword evidence="5 10" id="KW-0552">Olfaction</keyword>
<evidence type="ECO:0000256" key="8">
    <source>
        <dbReference type="ARBA" id="ARBA00023170"/>
    </source>
</evidence>
<keyword evidence="7 10" id="KW-0472">Membrane</keyword>
<evidence type="ECO:0000313" key="11">
    <source>
        <dbReference type="EMBL" id="QLI62095.1"/>
    </source>
</evidence>
<organism evidence="11">
    <name type="scientific">Streltzoviella insularis</name>
    <dbReference type="NCBI Taxonomy" id="1206366"/>
    <lineage>
        <taxon>Eukaryota</taxon>
        <taxon>Metazoa</taxon>
        <taxon>Ecdysozoa</taxon>
        <taxon>Arthropoda</taxon>
        <taxon>Hexapoda</taxon>
        <taxon>Insecta</taxon>
        <taxon>Pterygota</taxon>
        <taxon>Neoptera</taxon>
        <taxon>Endopterygota</taxon>
        <taxon>Lepidoptera</taxon>
        <taxon>Glossata</taxon>
        <taxon>Ditrysia</taxon>
        <taxon>Cossoidea</taxon>
        <taxon>Cossidae</taxon>
        <taxon>Cossinae</taxon>
        <taxon>Streltzoviella</taxon>
    </lineage>
</organism>
<dbReference type="PANTHER" id="PTHR21137:SF35">
    <property type="entry name" value="ODORANT RECEPTOR 19A-RELATED"/>
    <property type="match status" value="1"/>
</dbReference>
<evidence type="ECO:0000256" key="10">
    <source>
        <dbReference type="RuleBase" id="RU351113"/>
    </source>
</evidence>
<comment type="similarity">
    <text evidence="10">Belongs to the insect chemoreceptor superfamily. Heteromeric odorant receptor channel (TC 1.A.69) family.</text>
</comment>
<evidence type="ECO:0000256" key="4">
    <source>
        <dbReference type="ARBA" id="ARBA00022692"/>
    </source>
</evidence>
<comment type="caution">
    <text evidence="10">Lacks conserved residue(s) required for the propagation of feature annotation.</text>
</comment>
<evidence type="ECO:0000256" key="9">
    <source>
        <dbReference type="ARBA" id="ARBA00023224"/>
    </source>
</evidence>
<comment type="subcellular location">
    <subcellularLocation>
        <location evidence="1 10">Cell membrane</location>
        <topology evidence="1 10">Multi-pass membrane protein</topology>
    </subcellularLocation>
</comment>
<keyword evidence="4 10" id="KW-0812">Transmembrane</keyword>
<feature type="transmembrane region" description="Helical" evidence="10">
    <location>
        <begin position="326"/>
        <end position="345"/>
    </location>
</feature>
<feature type="transmembrane region" description="Helical" evidence="10">
    <location>
        <begin position="145"/>
        <end position="166"/>
    </location>
</feature>
<accession>A0A7D5UMP7</accession>
<name>A0A7D5UMP7_9NEOP</name>
<evidence type="ECO:0000256" key="7">
    <source>
        <dbReference type="ARBA" id="ARBA00023136"/>
    </source>
</evidence>
<dbReference type="EMBL" id="MT386811">
    <property type="protein sequence ID" value="QLI62095.1"/>
    <property type="molecule type" value="mRNA"/>
</dbReference>
<evidence type="ECO:0000256" key="5">
    <source>
        <dbReference type="ARBA" id="ARBA00022725"/>
    </source>
</evidence>
<dbReference type="AlphaFoldDB" id="A0A7D5UMP7"/>
<keyword evidence="6 10" id="KW-1133">Transmembrane helix</keyword>
<feature type="transmembrane region" description="Helical" evidence="10">
    <location>
        <begin position="80"/>
        <end position="103"/>
    </location>
</feature>
<keyword evidence="9 10" id="KW-0807">Transducer</keyword>